<evidence type="ECO:0000256" key="5">
    <source>
        <dbReference type="PROSITE-ProRule" id="PRU00110"/>
    </source>
</evidence>
<dbReference type="PROSITE" id="PS50109">
    <property type="entry name" value="HIS_KIN"/>
    <property type="match status" value="1"/>
</dbReference>
<evidence type="ECO:0000256" key="3">
    <source>
        <dbReference type="ARBA" id="ARBA00022553"/>
    </source>
</evidence>
<comment type="caution">
    <text evidence="12">The sequence shown here is derived from an EMBL/GenBank/DDBJ whole genome shotgun (WGS) entry which is preliminary data.</text>
</comment>
<feature type="domain" description="Histidine kinase" evidence="9">
    <location>
        <begin position="163"/>
        <end position="381"/>
    </location>
</feature>
<dbReference type="Gene3D" id="1.20.120.160">
    <property type="entry name" value="HPT domain"/>
    <property type="match status" value="1"/>
</dbReference>
<keyword evidence="7" id="KW-0175">Coiled coil</keyword>
<organism evidence="12 13">
    <name type="scientific">Solimonas terrae</name>
    <dbReference type="NCBI Taxonomy" id="1396819"/>
    <lineage>
        <taxon>Bacteria</taxon>
        <taxon>Pseudomonadati</taxon>
        <taxon>Pseudomonadota</taxon>
        <taxon>Gammaproteobacteria</taxon>
        <taxon>Nevskiales</taxon>
        <taxon>Nevskiaceae</taxon>
        <taxon>Solimonas</taxon>
    </lineage>
</organism>
<evidence type="ECO:0000313" key="12">
    <source>
        <dbReference type="EMBL" id="NGY04451.1"/>
    </source>
</evidence>
<dbReference type="RefSeq" id="WP_166253848.1">
    <property type="nucleotide sequence ID" value="NZ_JAAMOW010000003.1"/>
</dbReference>
<proteinExistence type="predicted"/>
<dbReference type="SUPFAM" id="SSF52172">
    <property type="entry name" value="CheY-like"/>
    <property type="match status" value="2"/>
</dbReference>
<dbReference type="AlphaFoldDB" id="A0A6M2BQF6"/>
<dbReference type="InterPro" id="IPR003594">
    <property type="entry name" value="HATPase_dom"/>
</dbReference>
<gene>
    <name evidence="12" type="ORF">G7Y85_06730</name>
</gene>
<evidence type="ECO:0000256" key="6">
    <source>
        <dbReference type="PROSITE-ProRule" id="PRU00169"/>
    </source>
</evidence>
<dbReference type="InterPro" id="IPR005467">
    <property type="entry name" value="His_kinase_dom"/>
</dbReference>
<evidence type="ECO:0000256" key="8">
    <source>
        <dbReference type="SAM" id="Phobius"/>
    </source>
</evidence>
<dbReference type="InterPro" id="IPR001789">
    <property type="entry name" value="Sig_transdc_resp-reg_receiver"/>
</dbReference>
<evidence type="ECO:0000256" key="7">
    <source>
        <dbReference type="SAM" id="Coils"/>
    </source>
</evidence>
<keyword evidence="13" id="KW-1185">Reference proteome</keyword>
<dbReference type="GO" id="GO:0000155">
    <property type="term" value="F:phosphorelay sensor kinase activity"/>
    <property type="evidence" value="ECO:0007669"/>
    <property type="project" value="InterPro"/>
</dbReference>
<feature type="domain" description="HPt" evidence="11">
    <location>
        <begin position="657"/>
        <end position="751"/>
    </location>
</feature>
<feature type="coiled-coil region" evidence="7">
    <location>
        <begin position="104"/>
        <end position="142"/>
    </location>
</feature>
<dbReference type="SUPFAM" id="SSF47226">
    <property type="entry name" value="Histidine-containing phosphotransfer domain, HPT domain"/>
    <property type="match status" value="1"/>
</dbReference>
<evidence type="ECO:0000256" key="1">
    <source>
        <dbReference type="ARBA" id="ARBA00000085"/>
    </source>
</evidence>
<evidence type="ECO:0000256" key="2">
    <source>
        <dbReference type="ARBA" id="ARBA00012438"/>
    </source>
</evidence>
<dbReference type="GO" id="GO:0005524">
    <property type="term" value="F:ATP binding"/>
    <property type="evidence" value="ECO:0007669"/>
    <property type="project" value="UniProtKB-KW"/>
</dbReference>
<dbReference type="InterPro" id="IPR036097">
    <property type="entry name" value="HisK_dim/P_sf"/>
</dbReference>
<feature type="domain" description="Response regulatory" evidence="10">
    <location>
        <begin position="531"/>
        <end position="648"/>
    </location>
</feature>
<dbReference type="EMBL" id="JAAMOW010000003">
    <property type="protein sequence ID" value="NGY04451.1"/>
    <property type="molecule type" value="Genomic_DNA"/>
</dbReference>
<dbReference type="InterPro" id="IPR004358">
    <property type="entry name" value="Sig_transdc_His_kin-like_C"/>
</dbReference>
<dbReference type="FunFam" id="3.30.565.10:FF:000010">
    <property type="entry name" value="Sensor histidine kinase RcsC"/>
    <property type="match status" value="1"/>
</dbReference>
<keyword evidence="3 6" id="KW-0597">Phosphoprotein</keyword>
<dbReference type="PROSITE" id="PS50894">
    <property type="entry name" value="HPT"/>
    <property type="match status" value="1"/>
</dbReference>
<feature type="transmembrane region" description="Helical" evidence="8">
    <location>
        <begin position="12"/>
        <end position="33"/>
    </location>
</feature>
<sequence length="755" mass="83562">MEPQRQYSRRLLPGSWAFIGLAALALALAASLWLPPLILPRTLRIMLSLSMLVAIAALAYAFVHTARGALRTLGLVLRDLGGGRLEVRAPDSLPGISGDLGRDLNRLAQQYAELRSELDGRVAEQTQRLKRERDQFAAQSQELRSIAAREQEEVRAQSERLSSMSHELRTPLSGILGYADLLRRTQLDDEQLEHLDTLDKSARALLSMINDLLDWSRIEAGRLKLDELRFDLYDTVESTVALLAPLAYEKNLELVRIIYHDVPRELRGDSQRLRQILTNLLSNAIKYTEHGAVVLRVMGEREEAGRHWLRFAVSDTGIGIAADQRERLFQPFRQIGGSQVGSSGLGLSISRKLAELMGGEISLESEPGKGSTFSVMLPFKLIAAAESAPQEDEPLGTHRVWLYESHPAARLAWLHWLEFWGLSVDGFESAEALAEALFNTAPERRPALVMLGLMPADLDTPVINDLLRRDRGSTALVVLINSVSPPLLERIRSSGATLCHPKSVTRRRFYQDLSRLLRQSRDLDSTLTGKRALIADNNTANRRYLAKLCAELGLTTTETVDGREAFEQWLTTRPDIVLLDAHMPVLDGPGCALRIRAAEKPGQHCRILAVSAHLEPDERQAFIEAGADAVLIKPFDDNQLLAALSPNTQRGAHAAARLAQDPELLALLKEELPLQFTELETAMASGKLDAARDAAHTLRGTAAFYHLAQLRQTTAAVEEWLRGAESLQQGPTSRRALAGIRSALKDTLAAMRIDD</sequence>
<dbReference type="Pfam" id="PF01627">
    <property type="entry name" value="Hpt"/>
    <property type="match status" value="1"/>
</dbReference>
<dbReference type="InterPro" id="IPR011006">
    <property type="entry name" value="CheY-like_superfamily"/>
</dbReference>
<dbReference type="CDD" id="cd00082">
    <property type="entry name" value="HisKA"/>
    <property type="match status" value="1"/>
</dbReference>
<protein>
    <recommendedName>
        <fullName evidence="2">histidine kinase</fullName>
        <ecNumber evidence="2">2.7.13.3</ecNumber>
    </recommendedName>
</protein>
<dbReference type="Gene3D" id="1.10.287.130">
    <property type="match status" value="1"/>
</dbReference>
<dbReference type="SUPFAM" id="SSF47384">
    <property type="entry name" value="Homodimeric domain of signal transducing histidine kinase"/>
    <property type="match status" value="1"/>
</dbReference>
<keyword evidence="8" id="KW-0472">Membrane</keyword>
<name>A0A6M2BQF6_9GAMM</name>
<dbReference type="Gene3D" id="3.40.50.2300">
    <property type="match status" value="1"/>
</dbReference>
<feature type="modified residue" description="4-aspartylphosphate" evidence="6">
    <location>
        <position position="580"/>
    </location>
</feature>
<dbReference type="SMART" id="SM00388">
    <property type="entry name" value="HisKA"/>
    <property type="match status" value="1"/>
</dbReference>
<comment type="caution">
    <text evidence="6">Lacks conserved residue(s) required for the propagation of feature annotation.</text>
</comment>
<dbReference type="SMART" id="SM00387">
    <property type="entry name" value="HATPase_c"/>
    <property type="match status" value="1"/>
</dbReference>
<dbReference type="Pfam" id="PF00512">
    <property type="entry name" value="HisKA"/>
    <property type="match status" value="1"/>
</dbReference>
<dbReference type="PANTHER" id="PTHR45339:SF5">
    <property type="entry name" value="HISTIDINE KINASE"/>
    <property type="match status" value="1"/>
</dbReference>
<dbReference type="PRINTS" id="PR00344">
    <property type="entry name" value="BCTRLSENSOR"/>
</dbReference>
<dbReference type="PROSITE" id="PS50110">
    <property type="entry name" value="RESPONSE_REGULATORY"/>
    <property type="match status" value="2"/>
</dbReference>
<dbReference type="InterPro" id="IPR036641">
    <property type="entry name" value="HPT_dom_sf"/>
</dbReference>
<evidence type="ECO:0000256" key="4">
    <source>
        <dbReference type="ARBA" id="ARBA00023012"/>
    </source>
</evidence>
<evidence type="ECO:0000259" key="11">
    <source>
        <dbReference type="PROSITE" id="PS50894"/>
    </source>
</evidence>
<dbReference type="GO" id="GO:0005886">
    <property type="term" value="C:plasma membrane"/>
    <property type="evidence" value="ECO:0007669"/>
    <property type="project" value="UniProtKB-SubCell"/>
</dbReference>
<evidence type="ECO:0000259" key="10">
    <source>
        <dbReference type="PROSITE" id="PS50110"/>
    </source>
</evidence>
<dbReference type="SMART" id="SM00448">
    <property type="entry name" value="REC"/>
    <property type="match status" value="1"/>
</dbReference>
<comment type="catalytic activity">
    <reaction evidence="1">
        <text>ATP + protein L-histidine = ADP + protein N-phospho-L-histidine.</text>
        <dbReference type="EC" id="2.7.13.3"/>
    </reaction>
</comment>
<dbReference type="InterPro" id="IPR008207">
    <property type="entry name" value="Sig_transdc_His_kin_Hpt_dom"/>
</dbReference>
<dbReference type="InterPro" id="IPR003661">
    <property type="entry name" value="HisK_dim/P_dom"/>
</dbReference>
<dbReference type="Proteomes" id="UP000472676">
    <property type="component" value="Unassembled WGS sequence"/>
</dbReference>
<keyword evidence="8" id="KW-1133">Transmembrane helix</keyword>
<dbReference type="InterPro" id="IPR036890">
    <property type="entry name" value="HATPase_C_sf"/>
</dbReference>
<dbReference type="Gene3D" id="3.30.565.10">
    <property type="entry name" value="Histidine kinase-like ATPase, C-terminal domain"/>
    <property type="match status" value="1"/>
</dbReference>
<dbReference type="EC" id="2.7.13.3" evidence="2"/>
<evidence type="ECO:0000259" key="9">
    <source>
        <dbReference type="PROSITE" id="PS50109"/>
    </source>
</evidence>
<dbReference type="CDD" id="cd17546">
    <property type="entry name" value="REC_hyHK_CKI1_RcsC-like"/>
    <property type="match status" value="1"/>
</dbReference>
<keyword evidence="4" id="KW-0902">Two-component regulatory system</keyword>
<keyword evidence="8" id="KW-0812">Transmembrane</keyword>
<evidence type="ECO:0000313" key="13">
    <source>
        <dbReference type="Proteomes" id="UP000472676"/>
    </source>
</evidence>
<feature type="transmembrane region" description="Helical" evidence="8">
    <location>
        <begin position="45"/>
        <end position="63"/>
    </location>
</feature>
<dbReference type="Pfam" id="PF02518">
    <property type="entry name" value="HATPase_c"/>
    <property type="match status" value="1"/>
</dbReference>
<accession>A0A6M2BQF6</accession>
<feature type="domain" description="Response regulatory" evidence="10">
    <location>
        <begin position="399"/>
        <end position="517"/>
    </location>
</feature>
<dbReference type="CDD" id="cd16922">
    <property type="entry name" value="HATPase_EvgS-ArcB-TorS-like"/>
    <property type="match status" value="1"/>
</dbReference>
<dbReference type="SUPFAM" id="SSF55874">
    <property type="entry name" value="ATPase domain of HSP90 chaperone/DNA topoisomerase II/histidine kinase"/>
    <property type="match status" value="1"/>
</dbReference>
<reference evidence="12 13" key="1">
    <citation type="journal article" date="2014" name="Int. J. Syst. Evol. Microbiol.">
        <title>Solimonas terrae sp. nov., isolated from soil.</title>
        <authorList>
            <person name="Kim S.J."/>
            <person name="Moon J.Y."/>
            <person name="Weon H.Y."/>
            <person name="Ahn J.H."/>
            <person name="Chen W.M."/>
            <person name="Kwon S.W."/>
        </authorList>
    </citation>
    <scope>NUCLEOTIDE SEQUENCE [LARGE SCALE GENOMIC DNA]</scope>
    <source>
        <strain evidence="12 13">KIS83-12</strain>
    </source>
</reference>
<dbReference type="Pfam" id="PF00072">
    <property type="entry name" value="Response_reg"/>
    <property type="match status" value="1"/>
</dbReference>
<dbReference type="PANTHER" id="PTHR45339">
    <property type="entry name" value="HYBRID SIGNAL TRANSDUCTION HISTIDINE KINASE J"/>
    <property type="match status" value="1"/>
</dbReference>
<feature type="modified residue" description="Phosphohistidine" evidence="5">
    <location>
        <position position="696"/>
    </location>
</feature>